<dbReference type="InterPro" id="IPR052902">
    <property type="entry name" value="ABC-2_transporter"/>
</dbReference>
<feature type="region of interest" description="Disordered" evidence="6">
    <location>
        <begin position="1"/>
        <end position="20"/>
    </location>
</feature>
<evidence type="ECO:0000256" key="6">
    <source>
        <dbReference type="SAM" id="MobiDB-lite"/>
    </source>
</evidence>
<comment type="subcellular location">
    <subcellularLocation>
        <location evidence="5">Cell membrane</location>
        <topology evidence="5">Multi-pass membrane protein</topology>
    </subcellularLocation>
    <subcellularLocation>
        <location evidence="1">Membrane</location>
        <topology evidence="1">Multi-pass membrane protein</topology>
    </subcellularLocation>
</comment>
<evidence type="ECO:0000313" key="9">
    <source>
        <dbReference type="Proteomes" id="UP001550850"/>
    </source>
</evidence>
<name>A0ABV2YDC2_9ACTN</name>
<dbReference type="Proteomes" id="UP001550850">
    <property type="component" value="Unassembled WGS sequence"/>
</dbReference>
<dbReference type="InterPro" id="IPR013525">
    <property type="entry name" value="ABC2_TM"/>
</dbReference>
<feature type="transmembrane region" description="Helical" evidence="5">
    <location>
        <begin position="121"/>
        <end position="148"/>
    </location>
</feature>
<gene>
    <name evidence="8" type="ORF">AB0E65_05800</name>
</gene>
<dbReference type="InterPro" id="IPR047817">
    <property type="entry name" value="ABC2_TM_bact-type"/>
</dbReference>
<dbReference type="Pfam" id="PF01061">
    <property type="entry name" value="ABC2_membrane"/>
    <property type="match status" value="1"/>
</dbReference>
<feature type="domain" description="ABC transmembrane type-2" evidence="7">
    <location>
        <begin position="42"/>
        <end position="265"/>
    </location>
</feature>
<evidence type="ECO:0000313" key="8">
    <source>
        <dbReference type="EMBL" id="MEU3553735.1"/>
    </source>
</evidence>
<feature type="transmembrane region" description="Helical" evidence="5">
    <location>
        <begin position="192"/>
        <end position="211"/>
    </location>
</feature>
<keyword evidence="4 5" id="KW-0472">Membrane</keyword>
<dbReference type="EMBL" id="JBEZUR010000005">
    <property type="protein sequence ID" value="MEU3553735.1"/>
    <property type="molecule type" value="Genomic_DNA"/>
</dbReference>
<evidence type="ECO:0000256" key="3">
    <source>
        <dbReference type="ARBA" id="ARBA00022989"/>
    </source>
</evidence>
<organism evidence="8 9">
    <name type="scientific">Streptomyces fragilis</name>
    <dbReference type="NCBI Taxonomy" id="67301"/>
    <lineage>
        <taxon>Bacteria</taxon>
        <taxon>Bacillati</taxon>
        <taxon>Actinomycetota</taxon>
        <taxon>Actinomycetes</taxon>
        <taxon>Kitasatosporales</taxon>
        <taxon>Streptomycetaceae</taxon>
        <taxon>Streptomyces</taxon>
    </lineage>
</organism>
<dbReference type="RefSeq" id="WP_108956278.1">
    <property type="nucleotide sequence ID" value="NZ_BEVZ01000008.1"/>
</dbReference>
<comment type="caution">
    <text evidence="8">The sequence shown here is derived from an EMBL/GenBank/DDBJ whole genome shotgun (WGS) entry which is preliminary data.</text>
</comment>
<keyword evidence="2 5" id="KW-0812">Transmembrane</keyword>
<evidence type="ECO:0000256" key="5">
    <source>
        <dbReference type="RuleBase" id="RU361157"/>
    </source>
</evidence>
<evidence type="ECO:0000256" key="4">
    <source>
        <dbReference type="ARBA" id="ARBA00023136"/>
    </source>
</evidence>
<dbReference type="PROSITE" id="PS51012">
    <property type="entry name" value="ABC_TM2"/>
    <property type="match status" value="1"/>
</dbReference>
<evidence type="ECO:0000259" key="7">
    <source>
        <dbReference type="PROSITE" id="PS51012"/>
    </source>
</evidence>
<feature type="transmembrane region" description="Helical" evidence="5">
    <location>
        <begin position="244"/>
        <end position="262"/>
    </location>
</feature>
<keyword evidence="5" id="KW-0813">Transport</keyword>
<sequence length="272" mass="28540">MSIPTTTAATAAGPVRRGTTTPVGRLRALARAEFTLLLRNRSAVITALLIPLVLPFSVQQGMREIDLAAHGLSLGVMMLSAGIGFSMLFAVYATLVSTYVSRREELVLKRLRTGEASDAEILGGTAAPVLAVSLAQSLLLGVACAVLLDIGAPRAPHLLVLGVVLGALLCAALGAATAGLTRTVESSQVTSLPFLFVTAVTSGMAFPTEVMPDRIAAVLDLLPLSPAIRLVRDGWLGTMTAGEALTAVATALAWIALGMFAVRRWFRWEPRR</sequence>
<evidence type="ECO:0000256" key="2">
    <source>
        <dbReference type="ARBA" id="ARBA00022692"/>
    </source>
</evidence>
<dbReference type="PANTHER" id="PTHR43027:SF2">
    <property type="entry name" value="TRANSPORT PERMEASE PROTEIN"/>
    <property type="match status" value="1"/>
</dbReference>
<comment type="similarity">
    <text evidence="5">Belongs to the ABC-2 integral membrane protein family.</text>
</comment>
<keyword evidence="5" id="KW-1003">Cell membrane</keyword>
<proteinExistence type="inferred from homology"/>
<feature type="transmembrane region" description="Helical" evidence="5">
    <location>
        <begin position="43"/>
        <end position="62"/>
    </location>
</feature>
<feature type="transmembrane region" description="Helical" evidence="5">
    <location>
        <begin position="160"/>
        <end position="180"/>
    </location>
</feature>
<evidence type="ECO:0000256" key="1">
    <source>
        <dbReference type="ARBA" id="ARBA00004141"/>
    </source>
</evidence>
<protein>
    <recommendedName>
        <fullName evidence="5">Transport permease protein</fullName>
    </recommendedName>
</protein>
<accession>A0ABV2YDC2</accession>
<feature type="transmembrane region" description="Helical" evidence="5">
    <location>
        <begin position="74"/>
        <end position="100"/>
    </location>
</feature>
<reference evidence="8 9" key="1">
    <citation type="submission" date="2024-06" db="EMBL/GenBank/DDBJ databases">
        <title>The Natural Products Discovery Center: Release of the First 8490 Sequenced Strains for Exploring Actinobacteria Biosynthetic Diversity.</title>
        <authorList>
            <person name="Kalkreuter E."/>
            <person name="Kautsar S.A."/>
            <person name="Yang D."/>
            <person name="Bader C.D."/>
            <person name="Teijaro C.N."/>
            <person name="Fluegel L."/>
            <person name="Davis C.M."/>
            <person name="Simpson J.R."/>
            <person name="Lauterbach L."/>
            <person name="Steele A.D."/>
            <person name="Gui C."/>
            <person name="Meng S."/>
            <person name="Li G."/>
            <person name="Viehrig K."/>
            <person name="Ye F."/>
            <person name="Su P."/>
            <person name="Kiefer A.F."/>
            <person name="Nichols A."/>
            <person name="Cepeda A.J."/>
            <person name="Yan W."/>
            <person name="Fan B."/>
            <person name="Jiang Y."/>
            <person name="Adhikari A."/>
            <person name="Zheng C.-J."/>
            <person name="Schuster L."/>
            <person name="Cowan T.M."/>
            <person name="Smanski M.J."/>
            <person name="Chevrette M.G."/>
            <person name="De Carvalho L.P.S."/>
            <person name="Shen B."/>
        </authorList>
    </citation>
    <scope>NUCLEOTIDE SEQUENCE [LARGE SCALE GENOMIC DNA]</scope>
    <source>
        <strain evidence="8 9">NPDC038104</strain>
    </source>
</reference>
<keyword evidence="9" id="KW-1185">Reference proteome</keyword>
<keyword evidence="3 5" id="KW-1133">Transmembrane helix</keyword>
<dbReference type="PANTHER" id="PTHR43027">
    <property type="entry name" value="DOXORUBICIN RESISTANCE ABC TRANSPORTER PERMEASE PROTEIN DRRC-RELATED"/>
    <property type="match status" value="1"/>
</dbReference>